<name>A0A7S4CY36_9EUGL</name>
<proteinExistence type="predicted"/>
<protein>
    <submittedName>
        <fullName evidence="1">Uncharacterized protein</fullName>
    </submittedName>
</protein>
<reference evidence="1" key="1">
    <citation type="submission" date="2021-01" db="EMBL/GenBank/DDBJ databases">
        <authorList>
            <person name="Corre E."/>
            <person name="Pelletier E."/>
            <person name="Niang G."/>
            <person name="Scheremetjew M."/>
            <person name="Finn R."/>
            <person name="Kale V."/>
            <person name="Holt S."/>
            <person name="Cochrane G."/>
            <person name="Meng A."/>
            <person name="Brown T."/>
            <person name="Cohen L."/>
        </authorList>
    </citation>
    <scope>NUCLEOTIDE SEQUENCE</scope>
    <source>
        <strain evidence="1">CCMP1594</strain>
    </source>
</reference>
<dbReference type="AlphaFoldDB" id="A0A7S4CY36"/>
<organism evidence="1">
    <name type="scientific">Eutreptiella gymnastica</name>
    <dbReference type="NCBI Taxonomy" id="73025"/>
    <lineage>
        <taxon>Eukaryota</taxon>
        <taxon>Discoba</taxon>
        <taxon>Euglenozoa</taxon>
        <taxon>Euglenida</taxon>
        <taxon>Spirocuta</taxon>
        <taxon>Euglenophyceae</taxon>
        <taxon>Eutreptiales</taxon>
        <taxon>Eutreptiaceae</taxon>
        <taxon>Eutreptiella</taxon>
    </lineage>
</organism>
<sequence>MLPPDLQARPKRWADGLEAPAAGTRNFVPHGFVVTLDVPQAIARFGHGDAHIAQIMEHGRAKAATSHYPISEGHAAVLFAYTQETPLYGTLNRAMRTPSTPTDPTDAELRRDADYIVHLQGALSALPNNKVHQDNG</sequence>
<accession>A0A7S4CY36</accession>
<evidence type="ECO:0000313" key="1">
    <source>
        <dbReference type="EMBL" id="CAE0810082.1"/>
    </source>
</evidence>
<gene>
    <name evidence="1" type="ORF">EGYM00163_LOCUS21216</name>
</gene>
<dbReference type="EMBL" id="HBJA01059957">
    <property type="protein sequence ID" value="CAE0810082.1"/>
    <property type="molecule type" value="Transcribed_RNA"/>
</dbReference>